<evidence type="ECO:0000259" key="2">
    <source>
        <dbReference type="PROSITE" id="PS50157"/>
    </source>
</evidence>
<sequence>MANGSTVLKEHAQCFMSHLRQKGFDLRKKFTLDDLKDQHDKMYPGGHKGTFTYVRQILSRAGALMMAPDGTHFVFDVTQDVKSCPPYSQKYVQDLRSKLQLMDQQRVMTSSVAALPEWLQVLKARSTPVVSSPPKKTKQTPPQKFVVVDQYVSGARAAVEKEKFRCKDCKRNFKSSKALEQHSASQKHRVSILLQKFRTHRSEFICDKNGVVVSSEFDTVDGCVRIPVEKK</sequence>
<name>R7UVX0_CAPTE</name>
<dbReference type="AlphaFoldDB" id="R7UVX0"/>
<dbReference type="Gene3D" id="3.30.160.60">
    <property type="entry name" value="Classic Zinc Finger"/>
    <property type="match status" value="1"/>
</dbReference>
<gene>
    <name evidence="3" type="ORF">CAPTEDRAFT_205802</name>
</gene>
<feature type="domain" description="C2H2-type" evidence="2">
    <location>
        <begin position="164"/>
        <end position="188"/>
    </location>
</feature>
<protein>
    <recommendedName>
        <fullName evidence="2">C2H2-type domain-containing protein</fullName>
    </recommendedName>
</protein>
<reference evidence="4" key="3">
    <citation type="submission" date="2015-06" db="UniProtKB">
        <authorList>
            <consortium name="EnsemblMetazoa"/>
        </authorList>
    </citation>
    <scope>IDENTIFICATION</scope>
</reference>
<dbReference type="EMBL" id="AMQN01020667">
    <property type="status" value="NOT_ANNOTATED_CDS"/>
    <property type="molecule type" value="Genomic_DNA"/>
</dbReference>
<dbReference type="SUPFAM" id="SSF57667">
    <property type="entry name" value="beta-beta-alpha zinc fingers"/>
    <property type="match status" value="1"/>
</dbReference>
<keyword evidence="5" id="KW-1185">Reference proteome</keyword>
<feature type="non-terminal residue" evidence="3">
    <location>
        <position position="231"/>
    </location>
</feature>
<organism evidence="3">
    <name type="scientific">Capitella teleta</name>
    <name type="common">Polychaete worm</name>
    <dbReference type="NCBI Taxonomy" id="283909"/>
    <lineage>
        <taxon>Eukaryota</taxon>
        <taxon>Metazoa</taxon>
        <taxon>Spiralia</taxon>
        <taxon>Lophotrochozoa</taxon>
        <taxon>Annelida</taxon>
        <taxon>Polychaeta</taxon>
        <taxon>Sedentaria</taxon>
        <taxon>Scolecida</taxon>
        <taxon>Capitellidae</taxon>
        <taxon>Capitella</taxon>
    </lineage>
</organism>
<reference evidence="3 5" key="2">
    <citation type="journal article" date="2013" name="Nature">
        <title>Insights into bilaterian evolution from three spiralian genomes.</title>
        <authorList>
            <person name="Simakov O."/>
            <person name="Marletaz F."/>
            <person name="Cho S.J."/>
            <person name="Edsinger-Gonzales E."/>
            <person name="Havlak P."/>
            <person name="Hellsten U."/>
            <person name="Kuo D.H."/>
            <person name="Larsson T."/>
            <person name="Lv J."/>
            <person name="Arendt D."/>
            <person name="Savage R."/>
            <person name="Osoegawa K."/>
            <person name="de Jong P."/>
            <person name="Grimwood J."/>
            <person name="Chapman J.A."/>
            <person name="Shapiro H."/>
            <person name="Aerts A."/>
            <person name="Otillar R.P."/>
            <person name="Terry A.Y."/>
            <person name="Boore J.L."/>
            <person name="Grigoriev I.V."/>
            <person name="Lindberg D.R."/>
            <person name="Seaver E.C."/>
            <person name="Weisblat D.A."/>
            <person name="Putnam N.H."/>
            <person name="Rokhsar D.S."/>
        </authorList>
    </citation>
    <scope>NUCLEOTIDE SEQUENCE</scope>
    <source>
        <strain evidence="3 5">I ESC-2004</strain>
    </source>
</reference>
<dbReference type="PROSITE" id="PS50157">
    <property type="entry name" value="ZINC_FINGER_C2H2_2"/>
    <property type="match status" value="1"/>
</dbReference>
<dbReference type="InterPro" id="IPR013087">
    <property type="entry name" value="Znf_C2H2_type"/>
</dbReference>
<evidence type="ECO:0000313" key="4">
    <source>
        <dbReference type="EnsemblMetazoa" id="CapteP205802"/>
    </source>
</evidence>
<dbReference type="InterPro" id="IPR036236">
    <property type="entry name" value="Znf_C2H2_sf"/>
</dbReference>
<reference evidence="5" key="1">
    <citation type="submission" date="2012-12" db="EMBL/GenBank/DDBJ databases">
        <authorList>
            <person name="Hellsten U."/>
            <person name="Grimwood J."/>
            <person name="Chapman J.A."/>
            <person name="Shapiro H."/>
            <person name="Aerts A."/>
            <person name="Otillar R.P."/>
            <person name="Terry A.Y."/>
            <person name="Boore J.L."/>
            <person name="Simakov O."/>
            <person name="Marletaz F."/>
            <person name="Cho S.-J."/>
            <person name="Edsinger-Gonzales E."/>
            <person name="Havlak P."/>
            <person name="Kuo D.-H."/>
            <person name="Larsson T."/>
            <person name="Lv J."/>
            <person name="Arendt D."/>
            <person name="Savage R."/>
            <person name="Osoegawa K."/>
            <person name="de Jong P."/>
            <person name="Lindberg D.R."/>
            <person name="Seaver E.C."/>
            <person name="Weisblat D.A."/>
            <person name="Putnam N.H."/>
            <person name="Grigoriev I.V."/>
            <person name="Rokhsar D.S."/>
        </authorList>
    </citation>
    <scope>NUCLEOTIDE SEQUENCE</scope>
    <source>
        <strain evidence="5">I ESC-2004</strain>
    </source>
</reference>
<dbReference type="EMBL" id="KB297516">
    <property type="protein sequence ID" value="ELU10412.1"/>
    <property type="molecule type" value="Genomic_DNA"/>
</dbReference>
<dbReference type="HOGENOM" id="CLU_1202418_0_0_1"/>
<dbReference type="GO" id="GO:0008270">
    <property type="term" value="F:zinc ion binding"/>
    <property type="evidence" value="ECO:0007669"/>
    <property type="project" value="UniProtKB-KW"/>
</dbReference>
<accession>R7UVX0</accession>
<dbReference type="Proteomes" id="UP000014760">
    <property type="component" value="Unassembled WGS sequence"/>
</dbReference>
<keyword evidence="1" id="KW-0479">Metal-binding</keyword>
<evidence type="ECO:0000313" key="5">
    <source>
        <dbReference type="Proteomes" id="UP000014760"/>
    </source>
</evidence>
<evidence type="ECO:0000256" key="1">
    <source>
        <dbReference type="PROSITE-ProRule" id="PRU00042"/>
    </source>
</evidence>
<proteinExistence type="predicted"/>
<evidence type="ECO:0000313" key="3">
    <source>
        <dbReference type="EMBL" id="ELU10412.1"/>
    </source>
</evidence>
<dbReference type="PROSITE" id="PS00028">
    <property type="entry name" value="ZINC_FINGER_C2H2_1"/>
    <property type="match status" value="1"/>
</dbReference>
<keyword evidence="1" id="KW-0863">Zinc-finger</keyword>
<keyword evidence="1" id="KW-0862">Zinc</keyword>
<dbReference type="EnsemblMetazoa" id="CapteT205802">
    <property type="protein sequence ID" value="CapteP205802"/>
    <property type="gene ID" value="CapteG205802"/>
</dbReference>